<evidence type="ECO:0000256" key="3">
    <source>
        <dbReference type="ARBA" id="ARBA00022598"/>
    </source>
</evidence>
<evidence type="ECO:0000256" key="2">
    <source>
        <dbReference type="ARBA" id="ARBA00022490"/>
    </source>
</evidence>
<dbReference type="EMBL" id="CAJJDN010000026">
    <property type="protein sequence ID" value="CAD8070420.1"/>
    <property type="molecule type" value="Genomic_DNA"/>
</dbReference>
<keyword evidence="2" id="KW-0963">Cytoplasm</keyword>
<keyword evidence="7" id="KW-1185">Reference proteome</keyword>
<dbReference type="PANTHER" id="PTHR45870">
    <property type="entry name" value="TUBULIN MONOGLYCYLASE TTLL3"/>
    <property type="match status" value="1"/>
</dbReference>
<dbReference type="Proteomes" id="UP000692954">
    <property type="component" value="Unassembled WGS sequence"/>
</dbReference>
<dbReference type="InterPro" id="IPR051437">
    <property type="entry name" value="TTLL_monoglycylase"/>
</dbReference>
<dbReference type="PANTHER" id="PTHR45870:SF2">
    <property type="entry name" value="TUBULIN MONOGLYCYLASE TTLL3"/>
    <property type="match status" value="1"/>
</dbReference>
<dbReference type="Pfam" id="PF03133">
    <property type="entry name" value="TTL"/>
    <property type="match status" value="1"/>
</dbReference>
<evidence type="ECO:0000256" key="1">
    <source>
        <dbReference type="ARBA" id="ARBA00004496"/>
    </source>
</evidence>
<sequence length="554" mass="65667">MIQQILFFFASLILLLLQLITYQLLVQSYNLQIIEYMTAIKIVQKWVEQETDTSGSLFQPCINCGYELAIQKNPIYCLKSDLYKILHPKVVLEDSYIFRDYGGNDLARSIIRKQLFDANPNFTQNTPLEQEQYIQLDLRTTVLYLYSKTYLRTHFFGKEAGCLFQKYMHVPGQDELALKSLQSLNLRNYLIQLNHVNASTECQNEATFSKKSYIMTDETDCKLFFSILDSPEYQNKFKSEGLQFIYKTNQHLGKGVLLVDKENEQLIRKQYNNGSFCGKNNQKVIIQEYLKNPYLYKGHKMEFRCYFQIASTNPPILFGYKKALIKQCALKFNLSDFSKEAHVCNTAITKSHKEETKQQDDDFYIDWNLEELQELLIEEGFIKSKNWLHIHLMPQIQIKLFHLFNSARNKLFIDSRVGEFFGVDFILDQNLQLWIFECNRNPNFLVVTEGRKEKFNQLIPEMIQLQLELVRSRFIRVQKFIKQKLIPSLRQKFFQSQQELLKHEFLIIFQDKFEDQTYSNIGSQVYNIFQIIHLSSCFRELQLLNFLNQENQEI</sequence>
<dbReference type="PROSITE" id="PS51221">
    <property type="entry name" value="TTL"/>
    <property type="match status" value="1"/>
</dbReference>
<accession>A0A8S1LQW6</accession>
<protein>
    <recommendedName>
        <fullName evidence="8">Tubulin-tyrosine ligase family protein</fullName>
    </recommendedName>
</protein>
<dbReference type="GO" id="GO:0015630">
    <property type="term" value="C:microtubule cytoskeleton"/>
    <property type="evidence" value="ECO:0007669"/>
    <property type="project" value="TreeGrafter"/>
</dbReference>
<evidence type="ECO:0000256" key="4">
    <source>
        <dbReference type="ARBA" id="ARBA00022741"/>
    </source>
</evidence>
<comment type="caution">
    <text evidence="6">The sequence shown here is derived from an EMBL/GenBank/DDBJ whole genome shotgun (WGS) entry which is preliminary data.</text>
</comment>
<reference evidence="6" key="1">
    <citation type="submission" date="2021-01" db="EMBL/GenBank/DDBJ databases">
        <authorList>
            <consortium name="Genoscope - CEA"/>
            <person name="William W."/>
        </authorList>
    </citation>
    <scope>NUCLEOTIDE SEQUENCE</scope>
</reference>
<name>A0A8S1LQW6_9CILI</name>
<organism evidence="6 7">
    <name type="scientific">Paramecium sonneborni</name>
    <dbReference type="NCBI Taxonomy" id="65129"/>
    <lineage>
        <taxon>Eukaryota</taxon>
        <taxon>Sar</taxon>
        <taxon>Alveolata</taxon>
        <taxon>Ciliophora</taxon>
        <taxon>Intramacronucleata</taxon>
        <taxon>Oligohymenophorea</taxon>
        <taxon>Peniculida</taxon>
        <taxon>Parameciidae</taxon>
        <taxon>Paramecium</taxon>
    </lineage>
</organism>
<keyword evidence="5" id="KW-0067">ATP-binding</keyword>
<evidence type="ECO:0000256" key="5">
    <source>
        <dbReference type="ARBA" id="ARBA00022840"/>
    </source>
</evidence>
<evidence type="ECO:0000313" key="6">
    <source>
        <dbReference type="EMBL" id="CAD8070420.1"/>
    </source>
</evidence>
<dbReference type="GO" id="GO:0005737">
    <property type="term" value="C:cytoplasm"/>
    <property type="evidence" value="ECO:0007669"/>
    <property type="project" value="UniProtKB-SubCell"/>
</dbReference>
<dbReference type="GO" id="GO:0005524">
    <property type="term" value="F:ATP binding"/>
    <property type="evidence" value="ECO:0007669"/>
    <property type="project" value="UniProtKB-KW"/>
</dbReference>
<dbReference type="OrthoDB" id="288171at2759"/>
<proteinExistence type="predicted"/>
<dbReference type="GO" id="GO:0070736">
    <property type="term" value="F:protein-glycine ligase activity, initiating"/>
    <property type="evidence" value="ECO:0007669"/>
    <property type="project" value="TreeGrafter"/>
</dbReference>
<gene>
    <name evidence="6" type="ORF">PSON_ATCC_30995.1.T0260381</name>
</gene>
<comment type="subcellular location">
    <subcellularLocation>
        <location evidence="1">Cytoplasm</location>
    </subcellularLocation>
</comment>
<dbReference type="InterPro" id="IPR004344">
    <property type="entry name" value="TTL/TTLL_fam"/>
</dbReference>
<dbReference type="AlphaFoldDB" id="A0A8S1LQW6"/>
<keyword evidence="4" id="KW-0547">Nucleotide-binding</keyword>
<keyword evidence="3" id="KW-0436">Ligase</keyword>
<evidence type="ECO:0000313" key="7">
    <source>
        <dbReference type="Proteomes" id="UP000692954"/>
    </source>
</evidence>
<evidence type="ECO:0008006" key="8">
    <source>
        <dbReference type="Google" id="ProtNLM"/>
    </source>
</evidence>